<organism evidence="2 3">
    <name type="scientific">Amycolatopsis thermoflava</name>
    <dbReference type="NCBI Taxonomy" id="84480"/>
    <lineage>
        <taxon>Bacteria</taxon>
        <taxon>Bacillati</taxon>
        <taxon>Actinomycetota</taxon>
        <taxon>Actinomycetes</taxon>
        <taxon>Pseudonocardiales</taxon>
        <taxon>Pseudonocardiaceae</taxon>
        <taxon>Amycolatopsis</taxon>
        <taxon>Amycolatopsis methanolica group</taxon>
    </lineage>
</organism>
<reference evidence="2 3" key="1">
    <citation type="submission" date="2018-11" db="EMBL/GenBank/DDBJ databases">
        <title>Sequencing the genomes of 1000 actinobacteria strains.</title>
        <authorList>
            <person name="Klenk H.-P."/>
        </authorList>
    </citation>
    <scope>NUCLEOTIDE SEQUENCE [LARGE SCALE GENOMIC DNA]</scope>
    <source>
        <strain evidence="2 3">DSM 44348</strain>
    </source>
</reference>
<protein>
    <recommendedName>
        <fullName evidence="4">Secreted protein</fullName>
    </recommendedName>
</protein>
<evidence type="ECO:0000256" key="1">
    <source>
        <dbReference type="SAM" id="SignalP"/>
    </source>
</evidence>
<proteinExistence type="predicted"/>
<name>A0A3N2H8K4_9PSEU</name>
<dbReference type="Proteomes" id="UP000274843">
    <property type="component" value="Unassembled WGS sequence"/>
</dbReference>
<evidence type="ECO:0000313" key="2">
    <source>
        <dbReference type="EMBL" id="ROS44660.1"/>
    </source>
</evidence>
<feature type="signal peptide" evidence="1">
    <location>
        <begin position="1"/>
        <end position="28"/>
    </location>
</feature>
<comment type="caution">
    <text evidence="2">The sequence shown here is derived from an EMBL/GenBank/DDBJ whole genome shotgun (WGS) entry which is preliminary data.</text>
</comment>
<keyword evidence="3" id="KW-1185">Reference proteome</keyword>
<keyword evidence="1" id="KW-0732">Signal</keyword>
<evidence type="ECO:0000313" key="3">
    <source>
        <dbReference type="Proteomes" id="UP000274843"/>
    </source>
</evidence>
<dbReference type="AlphaFoldDB" id="A0A3N2H8K4"/>
<evidence type="ECO:0008006" key="4">
    <source>
        <dbReference type="Google" id="ProtNLM"/>
    </source>
</evidence>
<accession>A0A3N2H8K4</accession>
<sequence length="157" mass="17389">MRLLRRAALFAVSVIMVLSTAVTPTAGAAPAIAAEPSAVPFSPDDDVTISEIAFVHTADGLRRAKEYVHSGDSCAFAFCTIQNSSGGRFYKVFKMSPSIYVCTTVRLSNFLGRWDTHNHSTDTAELQDQYFRTNSIFPPGRRDPARWDPIYFITFCP</sequence>
<feature type="chain" id="PRO_5017971787" description="Secreted protein" evidence="1">
    <location>
        <begin position="29"/>
        <end position="157"/>
    </location>
</feature>
<gene>
    <name evidence="2" type="ORF">EDD35_7107</name>
</gene>
<dbReference type="EMBL" id="RKHY01000001">
    <property type="protein sequence ID" value="ROS44660.1"/>
    <property type="molecule type" value="Genomic_DNA"/>
</dbReference>